<dbReference type="Proteomes" id="UP001209540">
    <property type="component" value="Unassembled WGS sequence"/>
</dbReference>
<feature type="domain" description="FAD-binding" evidence="5">
    <location>
        <begin position="7"/>
        <end position="385"/>
    </location>
</feature>
<dbReference type="PANTHER" id="PTHR47178">
    <property type="entry name" value="MONOOXYGENASE, FAD-BINDING"/>
    <property type="match status" value="1"/>
</dbReference>
<dbReference type="SUPFAM" id="SSF51905">
    <property type="entry name" value="FAD/NAD(P)-binding domain"/>
    <property type="match status" value="1"/>
</dbReference>
<gene>
    <name evidence="6" type="ORF">BDA99DRAFT_520776</name>
</gene>
<comment type="caution">
    <text evidence="6">The sequence shown here is derived from an EMBL/GenBank/DDBJ whole genome shotgun (WGS) entry which is preliminary data.</text>
</comment>
<evidence type="ECO:0000256" key="1">
    <source>
        <dbReference type="ARBA" id="ARBA00022630"/>
    </source>
</evidence>
<dbReference type="AlphaFoldDB" id="A0AAD5JSZ4"/>
<keyword evidence="7" id="KW-1185">Reference proteome</keyword>
<dbReference type="GO" id="GO:0004497">
    <property type="term" value="F:monooxygenase activity"/>
    <property type="evidence" value="ECO:0007669"/>
    <property type="project" value="UniProtKB-KW"/>
</dbReference>
<dbReference type="Gene3D" id="3.50.50.60">
    <property type="entry name" value="FAD/NAD(P)-binding domain"/>
    <property type="match status" value="1"/>
</dbReference>
<dbReference type="EMBL" id="JAIXMP010000028">
    <property type="protein sequence ID" value="KAI9252339.1"/>
    <property type="molecule type" value="Genomic_DNA"/>
</dbReference>
<reference evidence="6" key="2">
    <citation type="submission" date="2023-02" db="EMBL/GenBank/DDBJ databases">
        <authorList>
            <consortium name="DOE Joint Genome Institute"/>
            <person name="Mondo S.J."/>
            <person name="Chang Y."/>
            <person name="Wang Y."/>
            <person name="Ahrendt S."/>
            <person name="Andreopoulos W."/>
            <person name="Barry K."/>
            <person name="Beard J."/>
            <person name="Benny G.L."/>
            <person name="Blankenship S."/>
            <person name="Bonito G."/>
            <person name="Cuomo C."/>
            <person name="Desiro A."/>
            <person name="Gervers K.A."/>
            <person name="Hundley H."/>
            <person name="Kuo A."/>
            <person name="LaButti K."/>
            <person name="Lang B.F."/>
            <person name="Lipzen A."/>
            <person name="O'Donnell K."/>
            <person name="Pangilinan J."/>
            <person name="Reynolds N."/>
            <person name="Sandor L."/>
            <person name="Smith M.W."/>
            <person name="Tsang A."/>
            <person name="Grigoriev I.V."/>
            <person name="Stajich J.E."/>
            <person name="Spatafora J.W."/>
        </authorList>
    </citation>
    <scope>NUCLEOTIDE SEQUENCE</scope>
    <source>
        <strain evidence="6">RSA 2281</strain>
    </source>
</reference>
<proteinExistence type="predicted"/>
<dbReference type="InterPro" id="IPR036188">
    <property type="entry name" value="FAD/NAD-bd_sf"/>
</dbReference>
<dbReference type="InterPro" id="IPR002938">
    <property type="entry name" value="FAD-bd"/>
</dbReference>
<organism evidence="6 7">
    <name type="scientific">Phascolomyces articulosus</name>
    <dbReference type="NCBI Taxonomy" id="60185"/>
    <lineage>
        <taxon>Eukaryota</taxon>
        <taxon>Fungi</taxon>
        <taxon>Fungi incertae sedis</taxon>
        <taxon>Mucoromycota</taxon>
        <taxon>Mucoromycotina</taxon>
        <taxon>Mucoromycetes</taxon>
        <taxon>Mucorales</taxon>
        <taxon>Lichtheimiaceae</taxon>
        <taxon>Phascolomyces</taxon>
    </lineage>
</organism>
<keyword evidence="3" id="KW-0560">Oxidoreductase</keyword>
<evidence type="ECO:0000256" key="2">
    <source>
        <dbReference type="ARBA" id="ARBA00022827"/>
    </source>
</evidence>
<keyword evidence="2" id="KW-0274">FAD</keyword>
<evidence type="ECO:0000313" key="7">
    <source>
        <dbReference type="Proteomes" id="UP001209540"/>
    </source>
</evidence>
<dbReference type="PRINTS" id="PR00420">
    <property type="entry name" value="RNGMNOXGNASE"/>
</dbReference>
<evidence type="ECO:0000256" key="3">
    <source>
        <dbReference type="ARBA" id="ARBA00023002"/>
    </source>
</evidence>
<dbReference type="PANTHER" id="PTHR47178:SF1">
    <property type="entry name" value="FAD-BINDING DOMAIN-CONTAINING PROTEIN-RELATED"/>
    <property type="match status" value="1"/>
</dbReference>
<keyword evidence="1" id="KW-0285">Flavoprotein</keyword>
<reference evidence="6" key="1">
    <citation type="journal article" date="2022" name="IScience">
        <title>Evolution of zygomycete secretomes and the origins of terrestrial fungal ecologies.</title>
        <authorList>
            <person name="Chang Y."/>
            <person name="Wang Y."/>
            <person name="Mondo S."/>
            <person name="Ahrendt S."/>
            <person name="Andreopoulos W."/>
            <person name="Barry K."/>
            <person name="Beard J."/>
            <person name="Benny G.L."/>
            <person name="Blankenship S."/>
            <person name="Bonito G."/>
            <person name="Cuomo C."/>
            <person name="Desiro A."/>
            <person name="Gervers K.A."/>
            <person name="Hundley H."/>
            <person name="Kuo A."/>
            <person name="LaButti K."/>
            <person name="Lang B.F."/>
            <person name="Lipzen A."/>
            <person name="O'Donnell K."/>
            <person name="Pangilinan J."/>
            <person name="Reynolds N."/>
            <person name="Sandor L."/>
            <person name="Smith M.E."/>
            <person name="Tsang A."/>
            <person name="Grigoriev I.V."/>
            <person name="Stajich J.E."/>
            <person name="Spatafora J.W."/>
        </authorList>
    </citation>
    <scope>NUCLEOTIDE SEQUENCE</scope>
    <source>
        <strain evidence="6">RSA 2281</strain>
    </source>
</reference>
<dbReference type="Pfam" id="PF01494">
    <property type="entry name" value="FAD_binding_3"/>
    <property type="match status" value="1"/>
</dbReference>
<evidence type="ECO:0000313" key="6">
    <source>
        <dbReference type="EMBL" id="KAI9252339.1"/>
    </source>
</evidence>
<protein>
    <recommendedName>
        <fullName evidence="5">FAD-binding domain-containing protein</fullName>
    </recommendedName>
</protein>
<name>A0AAD5JSZ4_9FUNG</name>
<accession>A0AAD5JSZ4</accession>
<dbReference type="GO" id="GO:0071949">
    <property type="term" value="F:FAD binding"/>
    <property type="evidence" value="ECO:0007669"/>
    <property type="project" value="InterPro"/>
</dbReference>
<keyword evidence="4" id="KW-0503">Monooxygenase</keyword>
<evidence type="ECO:0000256" key="4">
    <source>
        <dbReference type="ARBA" id="ARBA00023033"/>
    </source>
</evidence>
<sequence>MTIKNDSVIIIGAGVAGLALANILKYQGVPYKVFERDPTSDDRTQGWSISIHFCLLALKSSMDPIKYATLGEKSAVDPENPRTSTFSMLNGNTGESFFTFGDSHDDGVDIYRVNRKRFRTWLMEGIDVTWNKRLDHYTVVERGSGVEATFTDGTVVHGSIIVGADGINSEVCRQLIGTEEFAKTTISNPLKILAGSYWIDTEFRRHIEETLSKSHMMAIASSQEDGAHPTGLFSSLIDVDKSKEKPYRMMWSISTSDEKGPYCETDQKRLEQAKGWITKANFSGLLHRLVMETPEDTKVVPLNLRERSPHSKLDALQRNHPVVLIGDALHSMTMYRGEGANHAIEDSCLLGMKLADVYKGEKSMEEALDTYYKDALPRGRKAVAESHEAANMIHDSLDKVIEMINIASISAEERMKIINRENKLNISLENSNKA</sequence>
<evidence type="ECO:0000259" key="5">
    <source>
        <dbReference type="Pfam" id="PF01494"/>
    </source>
</evidence>